<keyword evidence="2" id="KW-1185">Reference proteome</keyword>
<evidence type="ECO:0000313" key="1">
    <source>
        <dbReference type="EMBL" id="KAI5083788.1"/>
    </source>
</evidence>
<sequence length="124" mass="14152">MQRLQRRLFVRTEGKELQHDMQTLRDPNATLQSQVVAMEAKQAALMDQSVVLPTKKVQESMAVGNRPKAVSEKQTKIKEETKDLQGEKIEEDTSVMWRQPVGASALKLLSVHIIQLCRMRVLQI</sequence>
<dbReference type="EMBL" id="JABFUD020000002">
    <property type="protein sequence ID" value="KAI5083788.1"/>
    <property type="molecule type" value="Genomic_DNA"/>
</dbReference>
<dbReference type="Proteomes" id="UP000886520">
    <property type="component" value="Chromosome 3"/>
</dbReference>
<organism evidence="1 2">
    <name type="scientific">Adiantum capillus-veneris</name>
    <name type="common">Maidenhair fern</name>
    <dbReference type="NCBI Taxonomy" id="13818"/>
    <lineage>
        <taxon>Eukaryota</taxon>
        <taxon>Viridiplantae</taxon>
        <taxon>Streptophyta</taxon>
        <taxon>Embryophyta</taxon>
        <taxon>Tracheophyta</taxon>
        <taxon>Polypodiopsida</taxon>
        <taxon>Polypodiidae</taxon>
        <taxon>Polypodiales</taxon>
        <taxon>Pteridineae</taxon>
        <taxon>Pteridaceae</taxon>
        <taxon>Vittarioideae</taxon>
        <taxon>Adiantum</taxon>
    </lineage>
</organism>
<reference evidence="1" key="1">
    <citation type="submission" date="2021-01" db="EMBL/GenBank/DDBJ databases">
        <title>Adiantum capillus-veneris genome.</title>
        <authorList>
            <person name="Fang Y."/>
            <person name="Liao Q."/>
        </authorList>
    </citation>
    <scope>NUCLEOTIDE SEQUENCE</scope>
    <source>
        <strain evidence="1">H3</strain>
        <tissue evidence="1">Leaf</tissue>
    </source>
</reference>
<comment type="caution">
    <text evidence="1">The sequence shown here is derived from an EMBL/GenBank/DDBJ whole genome shotgun (WGS) entry which is preliminary data.</text>
</comment>
<gene>
    <name evidence="1" type="ORF">GOP47_0003531</name>
</gene>
<protein>
    <submittedName>
        <fullName evidence="1">Uncharacterized protein</fullName>
    </submittedName>
</protein>
<proteinExistence type="predicted"/>
<dbReference type="AlphaFoldDB" id="A0A9D4VCM2"/>
<accession>A0A9D4VCM2</accession>
<name>A0A9D4VCM2_ADICA</name>
<evidence type="ECO:0000313" key="2">
    <source>
        <dbReference type="Proteomes" id="UP000886520"/>
    </source>
</evidence>